<protein>
    <submittedName>
        <fullName evidence="1">BTB/POZ and TAZ domain-containing protein 4</fullName>
    </submittedName>
</protein>
<dbReference type="InterPro" id="IPR044513">
    <property type="entry name" value="BT1/2/3/4/5"/>
</dbReference>
<dbReference type="PANTHER" id="PTHR46287">
    <property type="entry name" value="BTB/POZ AND TAZ DOMAIN-CONTAINING PROTEIN 3-RELATED"/>
    <property type="match status" value="1"/>
</dbReference>
<accession>A0A314YCI8</accession>
<dbReference type="AlphaFoldDB" id="A0A314YCI8"/>
<evidence type="ECO:0000313" key="2">
    <source>
        <dbReference type="Proteomes" id="UP000250321"/>
    </source>
</evidence>
<dbReference type="Proteomes" id="UP000250321">
    <property type="component" value="Unassembled WGS sequence"/>
</dbReference>
<keyword evidence="2" id="KW-1185">Reference proteome</keyword>
<evidence type="ECO:0000313" key="1">
    <source>
        <dbReference type="EMBL" id="PQQ03570.1"/>
    </source>
</evidence>
<dbReference type="SUPFAM" id="SSF57933">
    <property type="entry name" value="TAZ domain"/>
    <property type="match status" value="1"/>
</dbReference>
<gene>
    <name evidence="1" type="ORF">Pyn_19669</name>
</gene>
<dbReference type="PANTHER" id="PTHR46287:SF11">
    <property type="entry name" value="BTB_POZ AND TAZ DOMAIN-CONTAINING PROTEIN 4"/>
    <property type="match status" value="1"/>
</dbReference>
<dbReference type="OrthoDB" id="6359816at2759"/>
<organism evidence="1 2">
    <name type="scientific">Prunus yedoensis var. nudiflora</name>
    <dbReference type="NCBI Taxonomy" id="2094558"/>
    <lineage>
        <taxon>Eukaryota</taxon>
        <taxon>Viridiplantae</taxon>
        <taxon>Streptophyta</taxon>
        <taxon>Embryophyta</taxon>
        <taxon>Tracheophyta</taxon>
        <taxon>Spermatophyta</taxon>
        <taxon>Magnoliopsida</taxon>
        <taxon>eudicotyledons</taxon>
        <taxon>Gunneridae</taxon>
        <taxon>Pentapetalae</taxon>
        <taxon>rosids</taxon>
        <taxon>fabids</taxon>
        <taxon>Rosales</taxon>
        <taxon>Rosaceae</taxon>
        <taxon>Amygdaloideae</taxon>
        <taxon>Amygdaleae</taxon>
        <taxon>Prunus</taxon>
    </lineage>
</organism>
<dbReference type="STRING" id="2094558.A0A314YCI8"/>
<dbReference type="InterPro" id="IPR035898">
    <property type="entry name" value="TAZ_dom_sf"/>
</dbReference>
<name>A0A314YCI8_PRUYE</name>
<dbReference type="EMBL" id="PJQY01001326">
    <property type="protein sequence ID" value="PQQ03570.1"/>
    <property type="molecule type" value="Genomic_DNA"/>
</dbReference>
<proteinExistence type="predicted"/>
<dbReference type="Gene3D" id="1.20.1020.10">
    <property type="entry name" value="TAZ domain"/>
    <property type="match status" value="1"/>
</dbReference>
<comment type="caution">
    <text evidence="1">The sequence shown here is derived from an EMBL/GenBank/DDBJ whole genome shotgun (WGS) entry which is preliminary data.</text>
</comment>
<sequence length="70" mass="8301">MWQLLELHSRLCANSHTCRVPLCRNFKERIKKQSKKDEIRWKMLVKKILTTKRITGAPFISSAMVSSLWQ</sequence>
<reference evidence="1 2" key="1">
    <citation type="submission" date="2018-02" db="EMBL/GenBank/DDBJ databases">
        <title>Draft genome of wild Prunus yedoensis var. nudiflora.</title>
        <authorList>
            <person name="Baek S."/>
            <person name="Kim J.-H."/>
            <person name="Choi K."/>
            <person name="Kim G.-B."/>
            <person name="Cho A."/>
            <person name="Jang H."/>
            <person name="Shin C.-H."/>
            <person name="Yu H.-J."/>
            <person name="Mun J.-H."/>
        </authorList>
    </citation>
    <scope>NUCLEOTIDE SEQUENCE [LARGE SCALE GENOMIC DNA]</scope>
    <source>
        <strain evidence="2">cv. Jeju island</strain>
        <tissue evidence="1">Leaf</tissue>
    </source>
</reference>